<organism evidence="2 3">
    <name type="scientific">Phrynosoma platyrhinos</name>
    <name type="common">Desert horned lizard</name>
    <dbReference type="NCBI Taxonomy" id="52577"/>
    <lineage>
        <taxon>Eukaryota</taxon>
        <taxon>Metazoa</taxon>
        <taxon>Chordata</taxon>
        <taxon>Craniata</taxon>
        <taxon>Vertebrata</taxon>
        <taxon>Euteleostomi</taxon>
        <taxon>Lepidosauria</taxon>
        <taxon>Squamata</taxon>
        <taxon>Bifurcata</taxon>
        <taxon>Unidentata</taxon>
        <taxon>Episquamata</taxon>
        <taxon>Toxicofera</taxon>
        <taxon>Iguania</taxon>
        <taxon>Phrynosomatidae</taxon>
        <taxon>Phrynosomatinae</taxon>
        <taxon>Phrynosoma</taxon>
    </lineage>
</organism>
<dbReference type="EMBL" id="JAIPUX010000439">
    <property type="protein sequence ID" value="KAH0630695.1"/>
    <property type="molecule type" value="Genomic_DNA"/>
</dbReference>
<comment type="caution">
    <text evidence="2">The sequence shown here is derived from an EMBL/GenBank/DDBJ whole genome shotgun (WGS) entry which is preliminary data.</text>
</comment>
<evidence type="ECO:0000256" key="1">
    <source>
        <dbReference type="SAM" id="MobiDB-lite"/>
    </source>
</evidence>
<gene>
    <name evidence="2" type="ORF">JD844_013986</name>
</gene>
<sequence>MAAPGNRALWRKTVRRVQKALPNMAIEFPEAEKDPPNPRRRRLFSRIVQEEGQGSTSPADGRQNSKANEQERRKTGTKVKQGKKSIGSEGAATHVIPLLGEGHEE</sequence>
<accession>A0ABQ7TMN0</accession>
<feature type="non-terminal residue" evidence="2">
    <location>
        <position position="105"/>
    </location>
</feature>
<feature type="compositionally biased region" description="Polar residues" evidence="1">
    <location>
        <begin position="52"/>
        <end position="67"/>
    </location>
</feature>
<proteinExistence type="predicted"/>
<evidence type="ECO:0000313" key="2">
    <source>
        <dbReference type="EMBL" id="KAH0630695.1"/>
    </source>
</evidence>
<keyword evidence="3" id="KW-1185">Reference proteome</keyword>
<protein>
    <submittedName>
        <fullName evidence="2">Uncharacterized protein</fullName>
    </submittedName>
</protein>
<reference evidence="2 3" key="1">
    <citation type="journal article" date="2022" name="Gigascience">
        <title>A chromosome-level genome assembly and annotation of the desert horned lizard, Phrynosoma platyrhinos, provides insight into chromosomal rearrangements among reptiles.</title>
        <authorList>
            <person name="Koochekian N."/>
            <person name="Ascanio A."/>
            <person name="Farleigh K."/>
            <person name="Card D.C."/>
            <person name="Schield D.R."/>
            <person name="Castoe T.A."/>
            <person name="Jezkova T."/>
        </authorList>
    </citation>
    <scope>NUCLEOTIDE SEQUENCE [LARGE SCALE GENOMIC DNA]</scope>
    <source>
        <tissue evidence="2">Liver</tissue>
    </source>
</reference>
<evidence type="ECO:0000313" key="3">
    <source>
        <dbReference type="Proteomes" id="UP000826234"/>
    </source>
</evidence>
<dbReference type="Proteomes" id="UP000826234">
    <property type="component" value="Unassembled WGS sequence"/>
</dbReference>
<feature type="region of interest" description="Disordered" evidence="1">
    <location>
        <begin position="21"/>
        <end position="105"/>
    </location>
</feature>
<name>A0ABQ7TMN0_PHRPL</name>